<dbReference type="Proteomes" id="UP001528672">
    <property type="component" value="Unassembled WGS sequence"/>
</dbReference>
<keyword evidence="7" id="KW-0456">Lyase</keyword>
<dbReference type="RefSeq" id="WP_273925977.1">
    <property type="nucleotide sequence ID" value="NZ_JAQSIO010000002.1"/>
</dbReference>
<dbReference type="InterPro" id="IPR036590">
    <property type="entry name" value="SRAP-like"/>
</dbReference>
<keyword evidence="6" id="KW-0238">DNA-binding</keyword>
<keyword evidence="10" id="KW-1185">Reference proteome</keyword>
<evidence type="ECO:0000313" key="10">
    <source>
        <dbReference type="Proteomes" id="UP001528672"/>
    </source>
</evidence>
<dbReference type="PANTHER" id="PTHR13604">
    <property type="entry name" value="DC12-RELATED"/>
    <property type="match status" value="1"/>
</dbReference>
<sequence>MCAHFEAVYDPERLRKTFKLTLPEGGRRDVWPSYPAAFIRYPRPLTAPAAAAPAEEVGGGREALLGRFGLIPHWAKDAGVARHTYNARSETVASKPSFRDAWRLGRRCIVPAEAIYEPDWRSGKAVPTRIVRADGEPWALAGLWTGWRDASGAVQRSFTLLTVNADQHPFMNQFHQPNEEKRMVVALREADFSTWLQAPLAQAAALVCASPAGDWRADEGEPSPAPA</sequence>
<evidence type="ECO:0000256" key="5">
    <source>
        <dbReference type="ARBA" id="ARBA00023124"/>
    </source>
</evidence>
<keyword evidence="5" id="KW-0190">Covalent protein-DNA linkage</keyword>
<keyword evidence="2 8" id="KW-0645">Protease</keyword>
<comment type="similarity">
    <text evidence="1 8">Belongs to the SOS response-associated peptidase family.</text>
</comment>
<keyword evidence="3" id="KW-0227">DNA damage</keyword>
<name>A0ABT5MCR7_9BURK</name>
<protein>
    <recommendedName>
        <fullName evidence="8">Abasic site processing protein</fullName>
        <ecNumber evidence="8">3.4.-.-</ecNumber>
    </recommendedName>
</protein>
<evidence type="ECO:0000256" key="6">
    <source>
        <dbReference type="ARBA" id="ARBA00023125"/>
    </source>
</evidence>
<dbReference type="EC" id="3.4.-.-" evidence="8"/>
<evidence type="ECO:0000313" key="9">
    <source>
        <dbReference type="EMBL" id="MDD0814362.1"/>
    </source>
</evidence>
<dbReference type="Gene3D" id="3.90.1680.10">
    <property type="entry name" value="SOS response associated peptidase-like"/>
    <property type="match status" value="1"/>
</dbReference>
<accession>A0ABT5MCR7</accession>
<evidence type="ECO:0000256" key="3">
    <source>
        <dbReference type="ARBA" id="ARBA00022763"/>
    </source>
</evidence>
<dbReference type="Pfam" id="PF02586">
    <property type="entry name" value="SRAP"/>
    <property type="match status" value="1"/>
</dbReference>
<evidence type="ECO:0000256" key="7">
    <source>
        <dbReference type="ARBA" id="ARBA00023239"/>
    </source>
</evidence>
<evidence type="ECO:0000256" key="8">
    <source>
        <dbReference type="RuleBase" id="RU364100"/>
    </source>
</evidence>
<comment type="caution">
    <text evidence="9">The sequence shown here is derived from an EMBL/GenBank/DDBJ whole genome shotgun (WGS) entry which is preliminary data.</text>
</comment>
<evidence type="ECO:0000256" key="4">
    <source>
        <dbReference type="ARBA" id="ARBA00022801"/>
    </source>
</evidence>
<keyword evidence="4 8" id="KW-0378">Hydrolase</keyword>
<reference evidence="9 10" key="1">
    <citation type="submission" date="2023-02" db="EMBL/GenBank/DDBJ databases">
        <title>Bacterial whole genome sequence for Curvibacter sp. HBC28.</title>
        <authorList>
            <person name="Le V."/>
            <person name="Ko S.-R."/>
            <person name="Ahn C.-Y."/>
            <person name="Oh H.-M."/>
        </authorList>
    </citation>
    <scope>NUCLEOTIDE SEQUENCE [LARGE SCALE GENOMIC DNA]</scope>
    <source>
        <strain evidence="9 10">HBC28</strain>
    </source>
</reference>
<dbReference type="PANTHER" id="PTHR13604:SF0">
    <property type="entry name" value="ABASIC SITE PROCESSING PROTEIN HMCES"/>
    <property type="match status" value="1"/>
</dbReference>
<dbReference type="InterPro" id="IPR003738">
    <property type="entry name" value="SRAP"/>
</dbReference>
<evidence type="ECO:0000256" key="2">
    <source>
        <dbReference type="ARBA" id="ARBA00022670"/>
    </source>
</evidence>
<dbReference type="EMBL" id="JAQSIO010000002">
    <property type="protein sequence ID" value="MDD0814362.1"/>
    <property type="molecule type" value="Genomic_DNA"/>
</dbReference>
<organism evidence="9 10">
    <name type="scientific">Curvibacter microcysteis</name>
    <dbReference type="NCBI Taxonomy" id="3026419"/>
    <lineage>
        <taxon>Bacteria</taxon>
        <taxon>Pseudomonadati</taxon>
        <taxon>Pseudomonadota</taxon>
        <taxon>Betaproteobacteria</taxon>
        <taxon>Burkholderiales</taxon>
        <taxon>Comamonadaceae</taxon>
        <taxon>Curvibacter</taxon>
    </lineage>
</organism>
<gene>
    <name evidence="9" type="ORF">PSQ39_06940</name>
</gene>
<evidence type="ECO:0000256" key="1">
    <source>
        <dbReference type="ARBA" id="ARBA00008136"/>
    </source>
</evidence>
<dbReference type="SUPFAM" id="SSF143081">
    <property type="entry name" value="BB1717-like"/>
    <property type="match status" value="1"/>
</dbReference>
<proteinExistence type="inferred from homology"/>